<dbReference type="Proteomes" id="UP000440578">
    <property type="component" value="Unassembled WGS sequence"/>
</dbReference>
<accession>A0A6A4V8Y7</accession>
<feature type="region of interest" description="Disordered" evidence="1">
    <location>
        <begin position="1"/>
        <end position="43"/>
    </location>
</feature>
<feature type="compositionally biased region" description="Basic and acidic residues" evidence="1">
    <location>
        <begin position="113"/>
        <end position="122"/>
    </location>
</feature>
<evidence type="ECO:0000313" key="3">
    <source>
        <dbReference type="Proteomes" id="UP000440578"/>
    </source>
</evidence>
<protein>
    <submittedName>
        <fullName evidence="2">Uncharacterized protein</fullName>
    </submittedName>
</protein>
<feature type="compositionally biased region" description="Polar residues" evidence="1">
    <location>
        <begin position="174"/>
        <end position="188"/>
    </location>
</feature>
<dbReference type="AlphaFoldDB" id="A0A6A4V8Y7"/>
<comment type="caution">
    <text evidence="2">The sequence shown here is derived from an EMBL/GenBank/DDBJ whole genome shotgun (WGS) entry which is preliminary data.</text>
</comment>
<dbReference type="EMBL" id="VIIS01002211">
    <property type="protein sequence ID" value="KAF0287108.1"/>
    <property type="molecule type" value="Genomic_DNA"/>
</dbReference>
<reference evidence="2 3" key="1">
    <citation type="submission" date="2019-07" db="EMBL/GenBank/DDBJ databases">
        <title>Draft genome assembly of a fouling barnacle, Amphibalanus amphitrite (Darwin, 1854): The first reference genome for Thecostraca.</title>
        <authorList>
            <person name="Kim W."/>
        </authorList>
    </citation>
    <scope>NUCLEOTIDE SEQUENCE [LARGE SCALE GENOMIC DNA]</scope>
    <source>
        <strain evidence="2">SNU_AA5</strain>
        <tissue evidence="2">Soma without cirri and trophi</tissue>
    </source>
</reference>
<dbReference type="OrthoDB" id="2155209at2759"/>
<feature type="region of interest" description="Disordered" evidence="1">
    <location>
        <begin position="113"/>
        <end position="229"/>
    </location>
</feature>
<name>A0A6A4V8Y7_AMPAM</name>
<gene>
    <name evidence="2" type="ORF">FJT64_014417</name>
</gene>
<keyword evidence="3" id="KW-1185">Reference proteome</keyword>
<feature type="compositionally biased region" description="Low complexity" evidence="1">
    <location>
        <begin position="18"/>
        <end position="38"/>
    </location>
</feature>
<sequence length="229" mass="24480">MSPASLPAHLLSPEEDQPPSSSPRHQPSRAPSAAAGSGHPVQLELLEGELNELRETLRVERERGDRLAAHLRQAEAAGREVPSSPAPSPADVTALEQRLTAAEDTIRQLRKERDDCQREIQRMRGSVQFRPPWRAGGQPVRPPPPPQTSRSTTKAAAGATAAQQQLPRLPAANGNGTARQDAARSSTAPGRAADSRTPSQGSLPALPRSRGRQNQPPPPPPPRHGKPSQ</sequence>
<feature type="compositionally biased region" description="Low complexity" evidence="1">
    <location>
        <begin position="148"/>
        <end position="172"/>
    </location>
</feature>
<organism evidence="2 3">
    <name type="scientific">Amphibalanus amphitrite</name>
    <name type="common">Striped barnacle</name>
    <name type="synonym">Balanus amphitrite</name>
    <dbReference type="NCBI Taxonomy" id="1232801"/>
    <lineage>
        <taxon>Eukaryota</taxon>
        <taxon>Metazoa</taxon>
        <taxon>Ecdysozoa</taxon>
        <taxon>Arthropoda</taxon>
        <taxon>Crustacea</taxon>
        <taxon>Multicrustacea</taxon>
        <taxon>Cirripedia</taxon>
        <taxon>Thoracica</taxon>
        <taxon>Thoracicalcarea</taxon>
        <taxon>Balanomorpha</taxon>
        <taxon>Balanoidea</taxon>
        <taxon>Balanidae</taxon>
        <taxon>Amphibalaninae</taxon>
        <taxon>Amphibalanus</taxon>
    </lineage>
</organism>
<proteinExistence type="predicted"/>
<feature type="region of interest" description="Disordered" evidence="1">
    <location>
        <begin position="64"/>
        <end position="92"/>
    </location>
</feature>
<evidence type="ECO:0000256" key="1">
    <source>
        <dbReference type="SAM" id="MobiDB-lite"/>
    </source>
</evidence>
<evidence type="ECO:0000313" key="2">
    <source>
        <dbReference type="EMBL" id="KAF0287108.1"/>
    </source>
</evidence>